<dbReference type="SMR" id="A0A125W8M9"/>
<dbReference type="PROSITE" id="PS51482">
    <property type="entry name" value="DEGV"/>
    <property type="match status" value="1"/>
</dbReference>
<dbReference type="GeneID" id="60893583"/>
<comment type="function">
    <text evidence="1">May bind long-chain fatty acids, such as palmitate, and may play a role in lipid transport or fatty acid metabolism.</text>
</comment>
<dbReference type="GO" id="GO:0008289">
    <property type="term" value="F:lipid binding"/>
    <property type="evidence" value="ECO:0007669"/>
    <property type="project" value="UniProtKB-KW"/>
</dbReference>
<dbReference type="Gene3D" id="3.40.50.10170">
    <property type="match status" value="1"/>
</dbReference>
<organism evidence="3 4">
    <name type="scientific">Enterococcus faecalis TX4248</name>
    <dbReference type="NCBI Taxonomy" id="749495"/>
    <lineage>
        <taxon>Bacteria</taxon>
        <taxon>Bacillati</taxon>
        <taxon>Bacillota</taxon>
        <taxon>Bacilli</taxon>
        <taxon>Lactobacillales</taxon>
        <taxon>Enterococcaceae</taxon>
        <taxon>Enterococcus</taxon>
    </lineage>
</organism>
<dbReference type="EMBL" id="AEBR01000024">
    <property type="protein sequence ID" value="EFM83556.1"/>
    <property type="molecule type" value="Genomic_DNA"/>
</dbReference>
<accession>A0A125W8M9</accession>
<dbReference type="PANTHER" id="PTHR33434:SF3">
    <property type="entry name" value="DEGV DOMAIN-CONTAINING PROTEIN YITS"/>
    <property type="match status" value="1"/>
</dbReference>
<dbReference type="Gene3D" id="3.30.1180.10">
    <property type="match status" value="1"/>
</dbReference>
<evidence type="ECO:0000256" key="1">
    <source>
        <dbReference type="ARBA" id="ARBA00003238"/>
    </source>
</evidence>
<dbReference type="HOGENOM" id="CLU_048251_4_3_9"/>
<sequence length="286" mass="31194">MNKEKIALLVDSGTDVPEALVKQYGMYVLPLQIIYPEKTYTDKVDITPEEVYQRLEKEIPSTSLPDGATIQAIFDKIKEAGYEKVLAVTISSGLSGTYNVVRLLGEQTEGLDVFVLDTKNIGIGAGIQAIRAAELIETGLGWQELQQKLTEEVANAKVFFNVATLEYLQKGGRIGLVTSILGNALKLNPIISCNEEGIYYTVAKSRGRKKSLDKTFELVTNFIGEAPRFRLAVAHGAAEEEAKAMMERLKAAFPQAEEIYFGTISPALVVHTGPGLLGVGIQLLND</sequence>
<gene>
    <name evidence="3" type="ORF">HMPREF9498_00830</name>
</gene>
<protein>
    <submittedName>
        <fullName evidence="3">EDD domain protein, DegV family</fullName>
    </submittedName>
</protein>
<dbReference type="AlphaFoldDB" id="A0A125W8M9"/>
<proteinExistence type="predicted"/>
<evidence type="ECO:0000256" key="2">
    <source>
        <dbReference type="ARBA" id="ARBA00023121"/>
    </source>
</evidence>
<dbReference type="InterPro" id="IPR003797">
    <property type="entry name" value="DegV"/>
</dbReference>
<dbReference type="InterPro" id="IPR043168">
    <property type="entry name" value="DegV_C"/>
</dbReference>
<dbReference type="PANTHER" id="PTHR33434">
    <property type="entry name" value="DEGV DOMAIN-CONTAINING PROTEIN DR_1986-RELATED"/>
    <property type="match status" value="1"/>
</dbReference>
<evidence type="ECO:0000313" key="4">
    <source>
        <dbReference type="Proteomes" id="UP000004846"/>
    </source>
</evidence>
<dbReference type="NCBIfam" id="TIGR00762">
    <property type="entry name" value="DegV"/>
    <property type="match status" value="1"/>
</dbReference>
<evidence type="ECO:0000313" key="3">
    <source>
        <dbReference type="EMBL" id="EFM83556.1"/>
    </source>
</evidence>
<dbReference type="RefSeq" id="WP_002357950.1">
    <property type="nucleotide sequence ID" value="NZ_GL454430.1"/>
</dbReference>
<dbReference type="Proteomes" id="UP000004846">
    <property type="component" value="Unassembled WGS sequence"/>
</dbReference>
<dbReference type="Pfam" id="PF02645">
    <property type="entry name" value="DegV"/>
    <property type="match status" value="1"/>
</dbReference>
<reference evidence="3 4" key="1">
    <citation type="submission" date="2010-07" db="EMBL/GenBank/DDBJ databases">
        <authorList>
            <person name="Sid Ahmed O."/>
        </authorList>
    </citation>
    <scope>NUCLEOTIDE SEQUENCE [LARGE SCALE GENOMIC DNA]</scope>
    <source>
        <strain evidence="3 4">TX4248</strain>
    </source>
</reference>
<dbReference type="InterPro" id="IPR050270">
    <property type="entry name" value="DegV_domain_contain"/>
</dbReference>
<dbReference type="SUPFAM" id="SSF82549">
    <property type="entry name" value="DAK1/DegV-like"/>
    <property type="match status" value="1"/>
</dbReference>
<keyword evidence="2" id="KW-0446">Lipid-binding</keyword>
<comment type="caution">
    <text evidence="3">The sequence shown here is derived from an EMBL/GenBank/DDBJ whole genome shotgun (WGS) entry which is preliminary data.</text>
</comment>
<name>A0A125W8M9_ENTFL</name>